<accession>A0A9J6RDL0</accession>
<evidence type="ECO:0000313" key="3">
    <source>
        <dbReference type="Proteomes" id="UP001084197"/>
    </source>
</evidence>
<dbReference type="EMBL" id="JAPRAT010000022">
    <property type="protein sequence ID" value="MCZ0703760.1"/>
    <property type="molecule type" value="Genomic_DNA"/>
</dbReference>
<dbReference type="Pfam" id="PF07556">
    <property type="entry name" value="DUF1538"/>
    <property type="match status" value="1"/>
</dbReference>
<keyword evidence="1" id="KW-0472">Membrane</keyword>
<organism evidence="2 3">
    <name type="scientific">Natronobacillus azotifigens</name>
    <dbReference type="NCBI Taxonomy" id="472978"/>
    <lineage>
        <taxon>Bacteria</taxon>
        <taxon>Bacillati</taxon>
        <taxon>Bacillota</taxon>
        <taxon>Bacilli</taxon>
        <taxon>Bacillales</taxon>
        <taxon>Bacillaceae</taxon>
        <taxon>Natronobacillus</taxon>
    </lineage>
</organism>
<dbReference type="AlphaFoldDB" id="A0A9J6RDL0"/>
<comment type="caution">
    <text evidence="2">The sequence shown here is derived from an EMBL/GenBank/DDBJ whole genome shotgun (WGS) entry which is preliminary data.</text>
</comment>
<evidence type="ECO:0000313" key="2">
    <source>
        <dbReference type="EMBL" id="MCZ0703760.1"/>
    </source>
</evidence>
<dbReference type="RefSeq" id="WP_268780525.1">
    <property type="nucleotide sequence ID" value="NZ_JAPRAT010000022.1"/>
</dbReference>
<keyword evidence="1" id="KW-1133">Transmembrane helix</keyword>
<feature type="transmembrane region" description="Helical" evidence="1">
    <location>
        <begin position="124"/>
        <end position="142"/>
    </location>
</feature>
<feature type="transmembrane region" description="Helical" evidence="1">
    <location>
        <begin position="209"/>
        <end position="230"/>
    </location>
</feature>
<protein>
    <submittedName>
        <fullName evidence="2">DUF1538 domain-containing protein</fullName>
    </submittedName>
</protein>
<reference evidence="2" key="1">
    <citation type="submission" date="2022-11" db="EMBL/GenBank/DDBJ databases">
        <title>WGS of Natronobacillus azotifigens 24KS-1, an anaerobic diazotrophic haloalkaliphile from soda-rich habitats.</title>
        <authorList>
            <person name="Sorokin D.Y."/>
            <person name="Merkel A.Y."/>
        </authorList>
    </citation>
    <scope>NUCLEOTIDE SEQUENCE</scope>
    <source>
        <strain evidence="2">24KS-1</strain>
    </source>
</reference>
<dbReference type="InterPro" id="IPR011435">
    <property type="entry name" value="UmpAB"/>
</dbReference>
<gene>
    <name evidence="2" type="ORF">OWO01_11060</name>
</gene>
<dbReference type="Proteomes" id="UP001084197">
    <property type="component" value="Unassembled WGS sequence"/>
</dbReference>
<keyword evidence="3" id="KW-1185">Reference proteome</keyword>
<keyword evidence="1" id="KW-0812">Transmembrane</keyword>
<feature type="transmembrane region" description="Helical" evidence="1">
    <location>
        <begin position="6"/>
        <end position="34"/>
    </location>
</feature>
<sequence length="243" mass="26563">MNITIFQGFLAVLSEVFFALIPLLVFFIFFQIFFLRLSRRKVIDTLVGFVLTFIGLSLFLQGVNIGFLPTGEMMGERLGALNSQWLLIPIGFVLGFFATYAEPAVTILIHQVEKVSAGYIPQRILLYTVSIGVGLSMALSMVRILLGISLWYFILPGYLLVFWLAKNSSKLFTAIAFDSGGIVTGPMIATFLLAMFVGIATVIDGRDPMIDGFGMIALVALAPILSVLVLGRLYKQNGGSDDA</sequence>
<proteinExistence type="predicted"/>
<feature type="transmembrane region" description="Helical" evidence="1">
    <location>
        <begin position="87"/>
        <end position="112"/>
    </location>
</feature>
<evidence type="ECO:0000256" key="1">
    <source>
        <dbReference type="SAM" id="Phobius"/>
    </source>
</evidence>
<feature type="transmembrane region" description="Helical" evidence="1">
    <location>
        <begin position="46"/>
        <end position="67"/>
    </location>
</feature>
<feature type="transmembrane region" description="Helical" evidence="1">
    <location>
        <begin position="148"/>
        <end position="165"/>
    </location>
</feature>
<feature type="transmembrane region" description="Helical" evidence="1">
    <location>
        <begin position="177"/>
        <end position="203"/>
    </location>
</feature>
<name>A0A9J6RDL0_9BACI</name>